<proteinExistence type="predicted"/>
<evidence type="ECO:0000313" key="3">
    <source>
        <dbReference type="Proteomes" id="UP001597110"/>
    </source>
</evidence>
<name>A0ABW2Y6C3_9GAMM</name>
<reference evidence="3" key="1">
    <citation type="journal article" date="2019" name="Int. J. Syst. Evol. Microbiol.">
        <title>The Global Catalogue of Microorganisms (GCM) 10K type strain sequencing project: providing services to taxonomists for standard genome sequencing and annotation.</title>
        <authorList>
            <consortium name="The Broad Institute Genomics Platform"/>
            <consortium name="The Broad Institute Genome Sequencing Center for Infectious Disease"/>
            <person name="Wu L."/>
            <person name="Ma J."/>
        </authorList>
    </citation>
    <scope>NUCLEOTIDE SEQUENCE [LARGE SCALE GENOMIC DNA]</scope>
    <source>
        <strain evidence="3">CCUG 55585</strain>
    </source>
</reference>
<keyword evidence="1" id="KW-0812">Transmembrane</keyword>
<dbReference type="Proteomes" id="UP001597110">
    <property type="component" value="Unassembled WGS sequence"/>
</dbReference>
<sequence length="53" mass="5586">MTQRSNHFQTRDTAPMRAAQAIVSQPLLINTVIAAQALILVVVVLITTPSGAG</sequence>
<evidence type="ECO:0008006" key="4">
    <source>
        <dbReference type="Google" id="ProtNLM"/>
    </source>
</evidence>
<keyword evidence="1" id="KW-0472">Membrane</keyword>
<keyword evidence="1" id="KW-1133">Transmembrane helix</keyword>
<dbReference type="RefSeq" id="WP_386821765.1">
    <property type="nucleotide sequence ID" value="NZ_JBHTIF010000001.1"/>
</dbReference>
<organism evidence="2 3">
    <name type="scientific">Lysobacter brunescens</name>
    <dbReference type="NCBI Taxonomy" id="262323"/>
    <lineage>
        <taxon>Bacteria</taxon>
        <taxon>Pseudomonadati</taxon>
        <taxon>Pseudomonadota</taxon>
        <taxon>Gammaproteobacteria</taxon>
        <taxon>Lysobacterales</taxon>
        <taxon>Lysobacteraceae</taxon>
        <taxon>Lysobacter</taxon>
    </lineage>
</organism>
<accession>A0ABW2Y6C3</accession>
<evidence type="ECO:0000313" key="2">
    <source>
        <dbReference type="EMBL" id="MFD0724082.1"/>
    </source>
</evidence>
<gene>
    <name evidence="2" type="ORF">ACFQ0E_00570</name>
</gene>
<comment type="caution">
    <text evidence="2">The sequence shown here is derived from an EMBL/GenBank/DDBJ whole genome shotgun (WGS) entry which is preliminary data.</text>
</comment>
<dbReference type="EMBL" id="JBHTIF010000001">
    <property type="protein sequence ID" value="MFD0724082.1"/>
    <property type="molecule type" value="Genomic_DNA"/>
</dbReference>
<keyword evidence="3" id="KW-1185">Reference proteome</keyword>
<feature type="transmembrane region" description="Helical" evidence="1">
    <location>
        <begin position="21"/>
        <end position="46"/>
    </location>
</feature>
<evidence type="ECO:0000256" key="1">
    <source>
        <dbReference type="SAM" id="Phobius"/>
    </source>
</evidence>
<protein>
    <recommendedName>
        <fullName evidence="4">ABC transporter permease</fullName>
    </recommendedName>
</protein>